<evidence type="ECO:0000313" key="1">
    <source>
        <dbReference type="EMBL" id="PUZ47183.1"/>
    </source>
</evidence>
<sequence length="217" mass="24645">MVRDSLTLGACTLRSFRDEHGAQLCYHIVDYCCREVQMFYACQVLLFLQPRALDTFRSQTRTGGMNQPFLFLTFPFALPTLCALVVMSSHTICTSYWTTVTRDSRQENTYSHSPSEVAKGPLFLERRTVTGGPHRWLIACLIDSSVTVSQMPFLLLLPVMYAPHTLWPKGVVHSPSLRRIFLPAPFPPPFQPPLSTIFTGSMSRHKVRSTERRLHGP</sequence>
<proteinExistence type="predicted"/>
<reference evidence="1 2" key="1">
    <citation type="submission" date="2018-04" db="EMBL/GenBank/DDBJ databases">
        <title>WGS assembly of Panicum hallii var. hallii HAL2.</title>
        <authorList>
            <person name="Lovell J."/>
            <person name="Jenkins J."/>
            <person name="Lowry D."/>
            <person name="Mamidi S."/>
            <person name="Sreedasyam A."/>
            <person name="Weng X."/>
            <person name="Barry K."/>
            <person name="Bonette J."/>
            <person name="Campitelli B."/>
            <person name="Daum C."/>
            <person name="Gordon S."/>
            <person name="Gould B."/>
            <person name="Lipzen A."/>
            <person name="MacQueen A."/>
            <person name="Palacio-Mejia J."/>
            <person name="Plott C."/>
            <person name="Shakirov E."/>
            <person name="Shu S."/>
            <person name="Yoshinaga Y."/>
            <person name="Zane M."/>
            <person name="Rokhsar D."/>
            <person name="Grimwood J."/>
            <person name="Schmutz J."/>
            <person name="Juenger T."/>
        </authorList>
    </citation>
    <scope>NUCLEOTIDE SEQUENCE [LARGE SCALE GENOMIC DNA]</scope>
    <source>
        <strain evidence="2">cv. HAL2</strain>
    </source>
</reference>
<dbReference type="EMBL" id="CM009755">
    <property type="protein sequence ID" value="PUZ47183.1"/>
    <property type="molecule type" value="Genomic_DNA"/>
</dbReference>
<organism evidence="1 2">
    <name type="scientific">Panicum hallii var. hallii</name>
    <dbReference type="NCBI Taxonomy" id="1504633"/>
    <lineage>
        <taxon>Eukaryota</taxon>
        <taxon>Viridiplantae</taxon>
        <taxon>Streptophyta</taxon>
        <taxon>Embryophyta</taxon>
        <taxon>Tracheophyta</taxon>
        <taxon>Spermatophyta</taxon>
        <taxon>Magnoliopsida</taxon>
        <taxon>Liliopsida</taxon>
        <taxon>Poales</taxon>
        <taxon>Poaceae</taxon>
        <taxon>PACMAD clade</taxon>
        <taxon>Panicoideae</taxon>
        <taxon>Panicodae</taxon>
        <taxon>Paniceae</taxon>
        <taxon>Panicinae</taxon>
        <taxon>Panicum</taxon>
        <taxon>Panicum sect. Panicum</taxon>
    </lineage>
</organism>
<dbReference type="Proteomes" id="UP000244336">
    <property type="component" value="Chromosome 7"/>
</dbReference>
<dbReference type="Gramene" id="PUZ47183">
    <property type="protein sequence ID" value="PUZ47183"/>
    <property type="gene ID" value="GQ55_7G143400"/>
</dbReference>
<evidence type="ECO:0000313" key="2">
    <source>
        <dbReference type="Proteomes" id="UP000244336"/>
    </source>
</evidence>
<keyword evidence="2" id="KW-1185">Reference proteome</keyword>
<dbReference type="AlphaFoldDB" id="A0A2T7CVA6"/>
<accession>A0A2T7CVA6</accession>
<protein>
    <submittedName>
        <fullName evidence="1">Uncharacterized protein</fullName>
    </submittedName>
</protein>
<gene>
    <name evidence="1" type="ORF">GQ55_7G143400</name>
</gene>
<name>A0A2T7CVA6_9POAL</name>